<dbReference type="Pfam" id="PF13302">
    <property type="entry name" value="Acetyltransf_3"/>
    <property type="match status" value="1"/>
</dbReference>
<organism evidence="1 2">
    <name type="scientific">Vagococcus fluvialis</name>
    <dbReference type="NCBI Taxonomy" id="2738"/>
    <lineage>
        <taxon>Bacteria</taxon>
        <taxon>Bacillati</taxon>
        <taxon>Bacillota</taxon>
        <taxon>Bacilli</taxon>
        <taxon>Lactobacillales</taxon>
        <taxon>Enterococcaceae</taxon>
        <taxon>Vagococcus</taxon>
    </lineage>
</organism>
<dbReference type="OrthoDB" id="9795206at2"/>
<dbReference type="Gene3D" id="3.40.630.30">
    <property type="match status" value="1"/>
</dbReference>
<reference evidence="1 2" key="1">
    <citation type="submission" date="2017-05" db="EMBL/GenBank/DDBJ databases">
        <title>Vagococcus spp. assemblies.</title>
        <authorList>
            <person name="Gulvik C.A."/>
        </authorList>
    </citation>
    <scope>NUCLEOTIDE SEQUENCE [LARGE SCALE GENOMIC DNA]</scope>
    <source>
        <strain evidence="1 2">NCFB 2497</strain>
    </source>
</reference>
<dbReference type="GO" id="GO:0016747">
    <property type="term" value="F:acyltransferase activity, transferring groups other than amino-acyl groups"/>
    <property type="evidence" value="ECO:0007669"/>
    <property type="project" value="InterPro"/>
</dbReference>
<dbReference type="InterPro" id="IPR000182">
    <property type="entry name" value="GNAT_dom"/>
</dbReference>
<dbReference type="AlphaFoldDB" id="A0A369AZ09"/>
<dbReference type="CDD" id="cd04301">
    <property type="entry name" value="NAT_SF"/>
    <property type="match status" value="1"/>
</dbReference>
<dbReference type="PANTHER" id="PTHR43415:SF3">
    <property type="entry name" value="GNAT-FAMILY ACETYLTRANSFERASE"/>
    <property type="match status" value="1"/>
</dbReference>
<name>A0A369AZ09_9ENTE</name>
<dbReference type="InterPro" id="IPR016181">
    <property type="entry name" value="Acyl_CoA_acyltransferase"/>
</dbReference>
<sequence length="178" mass="21097">MFENERIRLRKVTIADAPIYNKWRNDTEVMYSTSPELDQFTLSETEKFIEFITESPNGKSYMIETKEDNQTVGIISLIDINHKDRSAECIIDIGEKEKWGQGIGRDAFELLLNYAFNELNFHRLSLRVFSFNRRAITLYKKLGFKEEGVMREAFYRSGQWHDIHFMGILKREYMSDTQ</sequence>
<dbReference type="RefSeq" id="WP_114288983.1">
    <property type="nucleotide sequence ID" value="NZ_CP081470.1"/>
</dbReference>
<proteinExistence type="predicted"/>
<dbReference type="Proteomes" id="UP000288197">
    <property type="component" value="Unassembled WGS sequence"/>
</dbReference>
<evidence type="ECO:0000313" key="2">
    <source>
        <dbReference type="Proteomes" id="UP000288197"/>
    </source>
</evidence>
<protein>
    <submittedName>
        <fullName evidence="1">GNAT family N-acetyltransferase</fullName>
    </submittedName>
</protein>
<comment type="caution">
    <text evidence="1">The sequence shown here is derived from an EMBL/GenBank/DDBJ whole genome shotgun (WGS) entry which is preliminary data.</text>
</comment>
<dbReference type="PROSITE" id="PS51186">
    <property type="entry name" value="GNAT"/>
    <property type="match status" value="1"/>
</dbReference>
<dbReference type="SUPFAM" id="SSF55729">
    <property type="entry name" value="Acyl-CoA N-acyltransferases (Nat)"/>
    <property type="match status" value="1"/>
</dbReference>
<dbReference type="EMBL" id="NGJX01000003">
    <property type="protein sequence ID" value="RSU03964.1"/>
    <property type="molecule type" value="Genomic_DNA"/>
</dbReference>
<keyword evidence="2" id="KW-1185">Reference proteome</keyword>
<dbReference type="GeneID" id="63145759"/>
<keyword evidence="1" id="KW-0808">Transferase</keyword>
<gene>
    <name evidence="1" type="ORF">CBF32_04645</name>
</gene>
<accession>A0A369AZ09</accession>
<dbReference type="PANTHER" id="PTHR43415">
    <property type="entry name" value="SPERMIDINE N(1)-ACETYLTRANSFERASE"/>
    <property type="match status" value="1"/>
</dbReference>
<evidence type="ECO:0000313" key="1">
    <source>
        <dbReference type="EMBL" id="RSU03964.1"/>
    </source>
</evidence>